<evidence type="ECO:0000256" key="6">
    <source>
        <dbReference type="ARBA" id="ARBA00023229"/>
    </source>
</evidence>
<keyword evidence="8" id="KW-1185">Reference proteome</keyword>
<dbReference type="Pfam" id="PF00348">
    <property type="entry name" value="polyprenyl_synt"/>
    <property type="match status" value="1"/>
</dbReference>
<evidence type="ECO:0000256" key="1">
    <source>
        <dbReference type="ARBA" id="ARBA00001946"/>
    </source>
</evidence>
<dbReference type="GO" id="GO:1990234">
    <property type="term" value="C:transferase complex"/>
    <property type="evidence" value="ECO:0007669"/>
    <property type="project" value="TreeGrafter"/>
</dbReference>
<proteinExistence type="inferred from homology"/>
<evidence type="ECO:0000256" key="5">
    <source>
        <dbReference type="ARBA" id="ARBA00022842"/>
    </source>
</evidence>
<keyword evidence="5" id="KW-0460">Magnesium</keyword>
<evidence type="ECO:0000256" key="3">
    <source>
        <dbReference type="ARBA" id="ARBA00022679"/>
    </source>
</evidence>
<keyword evidence="4" id="KW-0479">Metal-binding</keyword>
<dbReference type="GO" id="GO:0004659">
    <property type="term" value="F:prenyltransferase activity"/>
    <property type="evidence" value="ECO:0007669"/>
    <property type="project" value="InterPro"/>
</dbReference>
<reference evidence="7" key="1">
    <citation type="submission" date="2021-01" db="EMBL/GenBank/DDBJ databases">
        <authorList>
            <consortium name="Genoscope - CEA"/>
            <person name="William W."/>
        </authorList>
    </citation>
    <scope>NUCLEOTIDE SEQUENCE</scope>
</reference>
<evidence type="ECO:0000256" key="4">
    <source>
        <dbReference type="ARBA" id="ARBA00022723"/>
    </source>
</evidence>
<protein>
    <recommendedName>
        <fullName evidence="9">Prenyl transferase</fullName>
    </recommendedName>
</protein>
<dbReference type="PROSITE" id="PS00444">
    <property type="entry name" value="POLYPRENYL_SYNTHASE_2"/>
    <property type="match status" value="1"/>
</dbReference>
<dbReference type="PANTHER" id="PTHR12001:SF69">
    <property type="entry name" value="ALL TRANS-POLYPRENYL-DIPHOSPHATE SYNTHASE PDSS1"/>
    <property type="match status" value="1"/>
</dbReference>
<dbReference type="GO" id="GO:0008299">
    <property type="term" value="P:isoprenoid biosynthetic process"/>
    <property type="evidence" value="ECO:0007669"/>
    <property type="project" value="UniProtKB-KW"/>
</dbReference>
<dbReference type="GO" id="GO:0006744">
    <property type="term" value="P:ubiquinone biosynthetic process"/>
    <property type="evidence" value="ECO:0007669"/>
    <property type="project" value="TreeGrafter"/>
</dbReference>
<sequence length="366" mass="41930">MISRYLSRFKYMDQLQRFLQSTRDTAKCDLIQFNNDFINQHQVNPLGYQIPGFYNYIKQEIIQGDIESLNKASSHYFSKEGKLIRPMLNMLYANHIDKNSQNTEQQKIWAAVIEILHVASLVHDDILDASDTRRGIPASHVIYGKHRATFSANYLIGRAGRKISEFNDIRMFQIYSQIMDNLTNGEYLQAMKQKSFHNFHITLQNYMIKTYYKTAALIANSLQGVCQLTTIKDTVCQKSFNIGLHLGVAFQIIDDVLDYTSNTEQLGKTSLNDLKSGVLTGPVLFELFNQQKNNSPEYQLMNSVLLGQSKDYDTVNSIVLAGDGIEQSKYLAYLHTQEALKILSSINSQPDQDLISLIFMFINRNK</sequence>
<dbReference type="OrthoDB" id="9927103at2759"/>
<organism evidence="7 8">
    <name type="scientific">Paramecium sonneborni</name>
    <dbReference type="NCBI Taxonomy" id="65129"/>
    <lineage>
        <taxon>Eukaryota</taxon>
        <taxon>Sar</taxon>
        <taxon>Alveolata</taxon>
        <taxon>Ciliophora</taxon>
        <taxon>Intramacronucleata</taxon>
        <taxon>Oligohymenophorea</taxon>
        <taxon>Peniculida</taxon>
        <taxon>Parameciidae</taxon>
        <taxon>Paramecium</taxon>
    </lineage>
</organism>
<accession>A0A8S1LHE5</accession>
<dbReference type="InterPro" id="IPR033749">
    <property type="entry name" value="Polyprenyl_synt_CS"/>
</dbReference>
<comment type="cofactor">
    <cofactor evidence="1">
        <name>Mg(2+)</name>
        <dbReference type="ChEBI" id="CHEBI:18420"/>
    </cofactor>
</comment>
<keyword evidence="6" id="KW-0414">Isoprene biosynthesis</keyword>
<gene>
    <name evidence="7" type="ORF">PSON_ATCC_30995.1.T0190393</name>
</gene>
<dbReference type="GO" id="GO:0046872">
    <property type="term" value="F:metal ion binding"/>
    <property type="evidence" value="ECO:0007669"/>
    <property type="project" value="UniProtKB-KW"/>
</dbReference>
<dbReference type="AlphaFoldDB" id="A0A8S1LHE5"/>
<evidence type="ECO:0000313" key="8">
    <source>
        <dbReference type="Proteomes" id="UP000692954"/>
    </source>
</evidence>
<dbReference type="PROSITE" id="PS00723">
    <property type="entry name" value="POLYPRENYL_SYNTHASE_1"/>
    <property type="match status" value="1"/>
</dbReference>
<comment type="similarity">
    <text evidence="2">Belongs to the FPP/GGPP synthase family.</text>
</comment>
<evidence type="ECO:0008006" key="9">
    <source>
        <dbReference type="Google" id="ProtNLM"/>
    </source>
</evidence>
<dbReference type="Proteomes" id="UP000692954">
    <property type="component" value="Unassembled WGS sequence"/>
</dbReference>
<comment type="caution">
    <text evidence="7">The sequence shown here is derived from an EMBL/GenBank/DDBJ whole genome shotgun (WGS) entry which is preliminary data.</text>
</comment>
<dbReference type="CDD" id="cd00685">
    <property type="entry name" value="Trans_IPPS_HT"/>
    <property type="match status" value="1"/>
</dbReference>
<dbReference type="InterPro" id="IPR000092">
    <property type="entry name" value="Polyprenyl_synt"/>
</dbReference>
<dbReference type="SFLD" id="SFLDS00005">
    <property type="entry name" value="Isoprenoid_Synthase_Type_I"/>
    <property type="match status" value="1"/>
</dbReference>
<evidence type="ECO:0000313" key="7">
    <source>
        <dbReference type="EMBL" id="CAD8064943.1"/>
    </source>
</evidence>
<name>A0A8S1LHE5_9CILI</name>
<evidence type="ECO:0000256" key="2">
    <source>
        <dbReference type="ARBA" id="ARBA00006706"/>
    </source>
</evidence>
<dbReference type="EMBL" id="CAJJDN010000019">
    <property type="protein sequence ID" value="CAD8064943.1"/>
    <property type="molecule type" value="Genomic_DNA"/>
</dbReference>
<dbReference type="PANTHER" id="PTHR12001">
    <property type="entry name" value="GERANYLGERANYL PYROPHOSPHATE SYNTHASE"/>
    <property type="match status" value="1"/>
</dbReference>
<keyword evidence="3" id="KW-0808">Transferase</keyword>